<dbReference type="AlphaFoldDB" id="A0A485LWM6"/>
<feature type="region of interest" description="Disordered" evidence="1">
    <location>
        <begin position="1"/>
        <end position="33"/>
    </location>
</feature>
<evidence type="ECO:0000256" key="2">
    <source>
        <dbReference type="SAM" id="Phobius"/>
    </source>
</evidence>
<keyword evidence="2" id="KW-0472">Membrane</keyword>
<feature type="transmembrane region" description="Helical" evidence="2">
    <location>
        <begin position="377"/>
        <end position="395"/>
    </location>
</feature>
<feature type="compositionally biased region" description="Basic and acidic residues" evidence="1">
    <location>
        <begin position="7"/>
        <end position="26"/>
    </location>
</feature>
<feature type="transmembrane region" description="Helical" evidence="2">
    <location>
        <begin position="349"/>
        <end position="365"/>
    </location>
</feature>
<reference evidence="3" key="1">
    <citation type="submission" date="2019-03" db="EMBL/GenBank/DDBJ databases">
        <authorList>
            <person name="Hao L."/>
        </authorList>
    </citation>
    <scope>NUCLEOTIDE SEQUENCE</scope>
</reference>
<feature type="transmembrane region" description="Helical" evidence="2">
    <location>
        <begin position="52"/>
        <end position="70"/>
    </location>
</feature>
<dbReference type="EMBL" id="CAADRM010000054">
    <property type="protein sequence ID" value="VFU12757.1"/>
    <property type="molecule type" value="Genomic_DNA"/>
</dbReference>
<feature type="transmembrane region" description="Helical" evidence="2">
    <location>
        <begin position="243"/>
        <end position="262"/>
    </location>
</feature>
<evidence type="ECO:0000256" key="1">
    <source>
        <dbReference type="SAM" id="MobiDB-lite"/>
    </source>
</evidence>
<keyword evidence="2" id="KW-0812">Transmembrane</keyword>
<sequence length="497" mass="55358">MRQLFSGERERHASVQPMNREDDQKPAPRGPGENRGFLAGIEEAIQGISSSALLMLAGTGAFLALLPAWLNYDIISRDGAFQYVPLAQVFLEGRFLEGLMGEVDPFFPLIIAGIAWLTGLELELSGRVASYLAFVLTAMGMYKVGEILFKDRLVSLLAVLFLITNRQLVDRSIDCLKESILLCCIIWGNYLVLKGISSIDKKKLSLVLGALMFFAGGLFRSTALVFLCAWLIIWIFHEDKGRFARAALFLAPVCGAFVVWAVNPEMPVFRKSYQFGYFFVSSHSAGDILQSGANAVVKFFSTGNPLIILLGLAGLYRYRRDYYTGHLALVLGMFLLILTFWIFASDRYFLAPIMWLYPLAAFQALKIIRSGTVLPRWFAVVALLSCVIMWAHISFTPPDPDKLARRDAGEWVLSRLGPGDEILSNRDRLAFYAKGTGLPLGAFNGTPMDKVLAIDTDEEDGKMLQEKLDNQGILPDKRFGSILIYLPRSGDLDETER</sequence>
<accession>A0A485LWM6</accession>
<feature type="transmembrane region" description="Helical" evidence="2">
    <location>
        <begin position="180"/>
        <end position="199"/>
    </location>
</feature>
<protein>
    <submittedName>
        <fullName evidence="3">Uncharacterized protein</fullName>
    </submittedName>
</protein>
<feature type="transmembrane region" description="Helical" evidence="2">
    <location>
        <begin position="211"/>
        <end position="236"/>
    </location>
</feature>
<organism evidence="3">
    <name type="scientific">anaerobic digester metagenome</name>
    <dbReference type="NCBI Taxonomy" id="1263854"/>
    <lineage>
        <taxon>unclassified sequences</taxon>
        <taxon>metagenomes</taxon>
        <taxon>ecological metagenomes</taxon>
    </lineage>
</organism>
<name>A0A485LWM6_9ZZZZ</name>
<gene>
    <name evidence="3" type="ORF">SCFA_1470004</name>
</gene>
<keyword evidence="2" id="KW-1133">Transmembrane helix</keyword>
<proteinExistence type="predicted"/>
<feature type="transmembrane region" description="Helical" evidence="2">
    <location>
        <begin position="295"/>
        <end position="316"/>
    </location>
</feature>
<feature type="transmembrane region" description="Helical" evidence="2">
    <location>
        <begin position="323"/>
        <end position="343"/>
    </location>
</feature>
<evidence type="ECO:0000313" key="3">
    <source>
        <dbReference type="EMBL" id="VFU12757.1"/>
    </source>
</evidence>